<reference evidence="1" key="1">
    <citation type="submission" date="2023-03" db="EMBL/GenBank/DDBJ databases">
        <title>Massive genome expansion in bonnet fungi (Mycena s.s.) driven by repeated elements and novel gene families across ecological guilds.</title>
        <authorList>
            <consortium name="Lawrence Berkeley National Laboratory"/>
            <person name="Harder C.B."/>
            <person name="Miyauchi S."/>
            <person name="Viragh M."/>
            <person name="Kuo A."/>
            <person name="Thoen E."/>
            <person name="Andreopoulos B."/>
            <person name="Lu D."/>
            <person name="Skrede I."/>
            <person name="Drula E."/>
            <person name="Henrissat B."/>
            <person name="Morin E."/>
            <person name="Kohler A."/>
            <person name="Barry K."/>
            <person name="LaButti K."/>
            <person name="Morin E."/>
            <person name="Salamov A."/>
            <person name="Lipzen A."/>
            <person name="Mereny Z."/>
            <person name="Hegedus B."/>
            <person name="Baldrian P."/>
            <person name="Stursova M."/>
            <person name="Weitz H."/>
            <person name="Taylor A."/>
            <person name="Grigoriev I.V."/>
            <person name="Nagy L.G."/>
            <person name="Martin F."/>
            <person name="Kauserud H."/>
        </authorList>
    </citation>
    <scope>NUCLEOTIDE SEQUENCE</scope>
    <source>
        <strain evidence="1">9284</strain>
    </source>
</reference>
<gene>
    <name evidence="1" type="ORF">FB45DRAFT_901636</name>
</gene>
<accession>A0AAD7FTF6</accession>
<dbReference type="EMBL" id="JARKIF010000004">
    <property type="protein sequence ID" value="KAJ7642031.1"/>
    <property type="molecule type" value="Genomic_DNA"/>
</dbReference>
<comment type="caution">
    <text evidence="1">The sequence shown here is derived from an EMBL/GenBank/DDBJ whole genome shotgun (WGS) entry which is preliminary data.</text>
</comment>
<proteinExistence type="predicted"/>
<keyword evidence="2" id="KW-1185">Reference proteome</keyword>
<dbReference type="Proteomes" id="UP001221142">
    <property type="component" value="Unassembled WGS sequence"/>
</dbReference>
<protein>
    <submittedName>
        <fullName evidence="1">Uncharacterized protein</fullName>
    </submittedName>
</protein>
<name>A0AAD7FTF6_9AGAR</name>
<evidence type="ECO:0000313" key="1">
    <source>
        <dbReference type="EMBL" id="KAJ7642031.1"/>
    </source>
</evidence>
<dbReference type="AlphaFoldDB" id="A0AAD7FTF6"/>
<evidence type="ECO:0000313" key="2">
    <source>
        <dbReference type="Proteomes" id="UP001221142"/>
    </source>
</evidence>
<sequence>MADYVGGVAPVVTTYGPGNLHHLTYAATATGIAAVQGFVPTTNENASYFLCGFSYYYSGFAFYWDGPGEAFFRLGESTTTQAVGNSWSNATGAPAAGGIQLRLNVASIAASAQNHGGPGDGRLVAYKIPDNLYLD</sequence>
<organism evidence="1 2">
    <name type="scientific">Roridomyces roridus</name>
    <dbReference type="NCBI Taxonomy" id="1738132"/>
    <lineage>
        <taxon>Eukaryota</taxon>
        <taxon>Fungi</taxon>
        <taxon>Dikarya</taxon>
        <taxon>Basidiomycota</taxon>
        <taxon>Agaricomycotina</taxon>
        <taxon>Agaricomycetes</taxon>
        <taxon>Agaricomycetidae</taxon>
        <taxon>Agaricales</taxon>
        <taxon>Marasmiineae</taxon>
        <taxon>Mycenaceae</taxon>
        <taxon>Roridomyces</taxon>
    </lineage>
</organism>